<dbReference type="EMBL" id="CANTFM010001485">
    <property type="protein sequence ID" value="CAI5740025.1"/>
    <property type="molecule type" value="Genomic_DNA"/>
</dbReference>
<keyword evidence="2" id="KW-1185">Reference proteome</keyword>
<dbReference type="Proteomes" id="UP001162029">
    <property type="component" value="Unassembled WGS sequence"/>
</dbReference>
<name>A0AAV0UWJ1_9STRA</name>
<evidence type="ECO:0000313" key="1">
    <source>
        <dbReference type="EMBL" id="CAI5740025.1"/>
    </source>
</evidence>
<dbReference type="AlphaFoldDB" id="A0AAV0UWJ1"/>
<organism evidence="1 2">
    <name type="scientific">Peronospora destructor</name>
    <dbReference type="NCBI Taxonomy" id="86335"/>
    <lineage>
        <taxon>Eukaryota</taxon>
        <taxon>Sar</taxon>
        <taxon>Stramenopiles</taxon>
        <taxon>Oomycota</taxon>
        <taxon>Peronosporomycetes</taxon>
        <taxon>Peronosporales</taxon>
        <taxon>Peronosporaceae</taxon>
        <taxon>Peronospora</taxon>
    </lineage>
</organism>
<reference evidence="1" key="1">
    <citation type="submission" date="2022-12" db="EMBL/GenBank/DDBJ databases">
        <authorList>
            <person name="Webb A."/>
        </authorList>
    </citation>
    <scope>NUCLEOTIDE SEQUENCE</scope>
    <source>
        <strain evidence="1">Pd1</strain>
    </source>
</reference>
<protein>
    <submittedName>
        <fullName evidence="1">Uncharacterized protein</fullName>
    </submittedName>
</protein>
<comment type="caution">
    <text evidence="1">The sequence shown here is derived from an EMBL/GenBank/DDBJ whole genome shotgun (WGS) entry which is preliminary data.</text>
</comment>
<evidence type="ECO:0000313" key="2">
    <source>
        <dbReference type="Proteomes" id="UP001162029"/>
    </source>
</evidence>
<proteinExistence type="predicted"/>
<sequence length="85" mass="9898">MAFCNGREDDGRGWQGDDWQDLLMDQQEQEDAVFKCLDEDELEDVHESIVDDLFVMQPVDMPLDLVERLSWDAACQGSDEEDEER</sequence>
<accession>A0AAV0UWJ1</accession>
<gene>
    <name evidence="1" type="ORF">PDE001_LOCUS7375</name>
</gene>